<proteinExistence type="predicted"/>
<sequence length="225" mass="25267">MSRHLEPVSPVSETNGKKRRSLEDIADYDPATANTKRSKAAPKKHRIAKLTEDIPARPASTRPTRNRRAPARYSDLKDPAKEKSEPKPNKPAPRTLNTDHLLSHPKSRLVRADLIHLLAEPSAWDVLSPEDQSAIISTLPGTSANMNLLAKLIDGANGVDRPLQFGVNCTVFRTDVRKFQEDLSNGYFGKRWQEEAHVAMVARAEGAFDNWKLEESERWWGQKMG</sequence>
<accession>A0A6A6DVW1</accession>
<dbReference type="AlphaFoldDB" id="A0A6A6DVW1"/>
<feature type="compositionally biased region" description="Basic and acidic residues" evidence="1">
    <location>
        <begin position="74"/>
        <end position="88"/>
    </location>
</feature>
<dbReference type="Pfam" id="PF13919">
    <property type="entry name" value="ASXH"/>
    <property type="match status" value="1"/>
</dbReference>
<dbReference type="OrthoDB" id="2289918at2759"/>
<evidence type="ECO:0000256" key="1">
    <source>
        <dbReference type="SAM" id="MobiDB-lite"/>
    </source>
</evidence>
<feature type="region of interest" description="Disordered" evidence="1">
    <location>
        <begin position="1"/>
        <end position="101"/>
    </location>
</feature>
<dbReference type="InterPro" id="IPR028020">
    <property type="entry name" value="ASX_DEUBAD_dom"/>
</dbReference>
<evidence type="ECO:0000259" key="2">
    <source>
        <dbReference type="Pfam" id="PF13919"/>
    </source>
</evidence>
<organism evidence="3 4">
    <name type="scientific">Zopfia rhizophila CBS 207.26</name>
    <dbReference type="NCBI Taxonomy" id="1314779"/>
    <lineage>
        <taxon>Eukaryota</taxon>
        <taxon>Fungi</taxon>
        <taxon>Dikarya</taxon>
        <taxon>Ascomycota</taxon>
        <taxon>Pezizomycotina</taxon>
        <taxon>Dothideomycetes</taxon>
        <taxon>Dothideomycetes incertae sedis</taxon>
        <taxon>Zopfiaceae</taxon>
        <taxon>Zopfia</taxon>
    </lineage>
</organism>
<protein>
    <recommendedName>
        <fullName evidence="2">ASX DEUBAD domain-containing protein</fullName>
    </recommendedName>
</protein>
<dbReference type="Proteomes" id="UP000800200">
    <property type="component" value="Unassembled WGS sequence"/>
</dbReference>
<feature type="domain" description="ASX DEUBAD" evidence="2">
    <location>
        <begin position="92"/>
        <end position="222"/>
    </location>
</feature>
<dbReference type="EMBL" id="ML994640">
    <property type="protein sequence ID" value="KAF2183827.1"/>
    <property type="molecule type" value="Genomic_DNA"/>
</dbReference>
<reference evidence="3" key="1">
    <citation type="journal article" date="2020" name="Stud. Mycol.">
        <title>101 Dothideomycetes genomes: a test case for predicting lifestyles and emergence of pathogens.</title>
        <authorList>
            <person name="Haridas S."/>
            <person name="Albert R."/>
            <person name="Binder M."/>
            <person name="Bloem J."/>
            <person name="Labutti K."/>
            <person name="Salamov A."/>
            <person name="Andreopoulos B."/>
            <person name="Baker S."/>
            <person name="Barry K."/>
            <person name="Bills G."/>
            <person name="Bluhm B."/>
            <person name="Cannon C."/>
            <person name="Castanera R."/>
            <person name="Culley D."/>
            <person name="Daum C."/>
            <person name="Ezra D."/>
            <person name="Gonzalez J."/>
            <person name="Henrissat B."/>
            <person name="Kuo A."/>
            <person name="Liang C."/>
            <person name="Lipzen A."/>
            <person name="Lutzoni F."/>
            <person name="Magnuson J."/>
            <person name="Mondo S."/>
            <person name="Nolan M."/>
            <person name="Ohm R."/>
            <person name="Pangilinan J."/>
            <person name="Park H.-J."/>
            <person name="Ramirez L."/>
            <person name="Alfaro M."/>
            <person name="Sun H."/>
            <person name="Tritt A."/>
            <person name="Yoshinaga Y."/>
            <person name="Zwiers L.-H."/>
            <person name="Turgeon B."/>
            <person name="Goodwin S."/>
            <person name="Spatafora J."/>
            <person name="Crous P."/>
            <person name="Grigoriev I."/>
        </authorList>
    </citation>
    <scope>NUCLEOTIDE SEQUENCE</scope>
    <source>
        <strain evidence="3">CBS 207.26</strain>
    </source>
</reference>
<keyword evidence="4" id="KW-1185">Reference proteome</keyword>
<gene>
    <name evidence="3" type="ORF">K469DRAFT_201651</name>
</gene>
<feature type="compositionally biased region" description="Basic residues" evidence="1">
    <location>
        <begin position="36"/>
        <end position="48"/>
    </location>
</feature>
<name>A0A6A6DVW1_9PEZI</name>
<evidence type="ECO:0000313" key="3">
    <source>
        <dbReference type="EMBL" id="KAF2183827.1"/>
    </source>
</evidence>
<evidence type="ECO:0000313" key="4">
    <source>
        <dbReference type="Proteomes" id="UP000800200"/>
    </source>
</evidence>